<gene>
    <name evidence="1" type="ORF">Ahy_A09g046154</name>
</gene>
<evidence type="ECO:0000313" key="1">
    <source>
        <dbReference type="EMBL" id="RYR40409.1"/>
    </source>
</evidence>
<name>A0A445BP05_ARAHY</name>
<comment type="caution">
    <text evidence="1">The sequence shown here is derived from an EMBL/GenBank/DDBJ whole genome shotgun (WGS) entry which is preliminary data.</text>
</comment>
<dbReference type="EMBL" id="SDMP01000009">
    <property type="protein sequence ID" value="RYR40409.1"/>
    <property type="molecule type" value="Genomic_DNA"/>
</dbReference>
<reference evidence="1 2" key="1">
    <citation type="submission" date="2019-01" db="EMBL/GenBank/DDBJ databases">
        <title>Sequencing of cultivated peanut Arachis hypogaea provides insights into genome evolution and oil improvement.</title>
        <authorList>
            <person name="Chen X."/>
        </authorList>
    </citation>
    <scope>NUCLEOTIDE SEQUENCE [LARGE SCALE GENOMIC DNA]</scope>
    <source>
        <strain evidence="2">cv. Fuhuasheng</strain>
        <tissue evidence="1">Leaves</tissue>
    </source>
</reference>
<sequence>MAVFNDYGGSTPARSVPATTLSTKDLLSRVLLRLESPHRSPPSFISSPLPSMSFYDLVLASI</sequence>
<protein>
    <submittedName>
        <fullName evidence="1">Uncharacterized protein</fullName>
    </submittedName>
</protein>
<dbReference type="AlphaFoldDB" id="A0A445BP05"/>
<accession>A0A445BP05</accession>
<dbReference type="Proteomes" id="UP000289738">
    <property type="component" value="Chromosome A09"/>
</dbReference>
<proteinExistence type="predicted"/>
<evidence type="ECO:0000313" key="2">
    <source>
        <dbReference type="Proteomes" id="UP000289738"/>
    </source>
</evidence>
<organism evidence="1 2">
    <name type="scientific">Arachis hypogaea</name>
    <name type="common">Peanut</name>
    <dbReference type="NCBI Taxonomy" id="3818"/>
    <lineage>
        <taxon>Eukaryota</taxon>
        <taxon>Viridiplantae</taxon>
        <taxon>Streptophyta</taxon>
        <taxon>Embryophyta</taxon>
        <taxon>Tracheophyta</taxon>
        <taxon>Spermatophyta</taxon>
        <taxon>Magnoliopsida</taxon>
        <taxon>eudicotyledons</taxon>
        <taxon>Gunneridae</taxon>
        <taxon>Pentapetalae</taxon>
        <taxon>rosids</taxon>
        <taxon>fabids</taxon>
        <taxon>Fabales</taxon>
        <taxon>Fabaceae</taxon>
        <taxon>Papilionoideae</taxon>
        <taxon>50 kb inversion clade</taxon>
        <taxon>dalbergioids sensu lato</taxon>
        <taxon>Dalbergieae</taxon>
        <taxon>Pterocarpus clade</taxon>
        <taxon>Arachis</taxon>
    </lineage>
</organism>
<keyword evidence="2" id="KW-1185">Reference proteome</keyword>